<dbReference type="InterPro" id="IPR009030">
    <property type="entry name" value="Growth_fac_rcpt_cys_sf"/>
</dbReference>
<dbReference type="Pfam" id="PF07699">
    <property type="entry name" value="Ephrin_rec_like"/>
    <property type="match status" value="1"/>
</dbReference>
<evidence type="ECO:0000256" key="2">
    <source>
        <dbReference type="ARBA" id="ARBA00023157"/>
    </source>
</evidence>
<keyword evidence="3" id="KW-0768">Sushi</keyword>
<evidence type="ECO:0000259" key="5">
    <source>
        <dbReference type="PROSITE" id="PS50825"/>
    </source>
</evidence>
<dbReference type="Gene3D" id="2.10.50.10">
    <property type="entry name" value="Tumor Necrosis Factor Receptor, subunit A, domain 2"/>
    <property type="match status" value="1"/>
</dbReference>
<dbReference type="InterPro" id="IPR043555">
    <property type="entry name" value="SRPX-like"/>
</dbReference>
<comment type="caution">
    <text evidence="7">The sequence shown here is derived from an EMBL/GenBank/DDBJ whole genome shotgun (WGS) entry which is preliminary data.</text>
</comment>
<dbReference type="PROSITE" id="PS50825">
    <property type="entry name" value="HYR"/>
    <property type="match status" value="3"/>
</dbReference>
<keyword evidence="1" id="KW-0677">Repeat</keyword>
<dbReference type="SUPFAM" id="SSF57184">
    <property type="entry name" value="Growth factor receptor domain"/>
    <property type="match status" value="1"/>
</dbReference>
<dbReference type="EMBL" id="CALNXJ010000057">
    <property type="protein sequence ID" value="CAH3155255.1"/>
    <property type="molecule type" value="Genomic_DNA"/>
</dbReference>
<dbReference type="SMART" id="SM01411">
    <property type="entry name" value="Ephrin_rec_like"/>
    <property type="match status" value="1"/>
</dbReference>
<organism evidence="7 8">
    <name type="scientific">Pocillopora meandrina</name>
    <dbReference type="NCBI Taxonomy" id="46732"/>
    <lineage>
        <taxon>Eukaryota</taxon>
        <taxon>Metazoa</taxon>
        <taxon>Cnidaria</taxon>
        <taxon>Anthozoa</taxon>
        <taxon>Hexacorallia</taxon>
        <taxon>Scleractinia</taxon>
        <taxon>Astrocoeniina</taxon>
        <taxon>Pocilloporidae</taxon>
        <taxon>Pocillopora</taxon>
    </lineage>
</organism>
<feature type="domain" description="HYR" evidence="5">
    <location>
        <begin position="302"/>
        <end position="383"/>
    </location>
</feature>
<feature type="domain" description="HYR" evidence="5">
    <location>
        <begin position="384"/>
        <end position="462"/>
    </location>
</feature>
<keyword evidence="8" id="KW-1185">Reference proteome</keyword>
<feature type="domain" description="Sushi" evidence="6">
    <location>
        <begin position="235"/>
        <end position="303"/>
    </location>
</feature>
<dbReference type="SMART" id="SM00032">
    <property type="entry name" value="CCP"/>
    <property type="match status" value="3"/>
</dbReference>
<reference evidence="7 8" key="1">
    <citation type="submission" date="2022-05" db="EMBL/GenBank/DDBJ databases">
        <authorList>
            <consortium name="Genoscope - CEA"/>
            <person name="William W."/>
        </authorList>
    </citation>
    <scope>NUCLEOTIDE SEQUENCE [LARGE SCALE GENOMIC DNA]</scope>
</reference>
<dbReference type="InterPro" id="IPR003410">
    <property type="entry name" value="HYR_dom"/>
</dbReference>
<feature type="domain" description="Sushi" evidence="6">
    <location>
        <begin position="463"/>
        <end position="531"/>
    </location>
</feature>
<evidence type="ECO:0000313" key="8">
    <source>
        <dbReference type="Proteomes" id="UP001159428"/>
    </source>
</evidence>
<dbReference type="InterPro" id="IPR000436">
    <property type="entry name" value="Sushi_SCR_CCP_dom"/>
</dbReference>
<keyword evidence="4" id="KW-1133">Transmembrane helix</keyword>
<evidence type="ECO:0000313" key="7">
    <source>
        <dbReference type="EMBL" id="CAH3155255.1"/>
    </source>
</evidence>
<feature type="domain" description="HYR" evidence="5">
    <location>
        <begin position="91"/>
        <end position="175"/>
    </location>
</feature>
<dbReference type="PANTHER" id="PTHR46343">
    <property type="entry name" value="HYR DOMAIN-CONTAINING PROTEIN"/>
    <property type="match status" value="1"/>
</dbReference>
<evidence type="ECO:0000256" key="4">
    <source>
        <dbReference type="SAM" id="Phobius"/>
    </source>
</evidence>
<feature type="transmembrane region" description="Helical" evidence="4">
    <location>
        <begin position="755"/>
        <end position="777"/>
    </location>
</feature>
<dbReference type="Pfam" id="PF02494">
    <property type="entry name" value="HYR"/>
    <property type="match status" value="3"/>
</dbReference>
<dbReference type="SUPFAM" id="SSF57535">
    <property type="entry name" value="Complement control module/SCR domain"/>
    <property type="match status" value="3"/>
</dbReference>
<dbReference type="Pfam" id="PF00084">
    <property type="entry name" value="Sushi"/>
    <property type="match status" value="2"/>
</dbReference>
<accession>A0AAU9XRD6</accession>
<dbReference type="AlphaFoldDB" id="A0AAU9XRD6"/>
<keyword evidence="4" id="KW-0472">Membrane</keyword>
<dbReference type="CDD" id="cd00033">
    <property type="entry name" value="CCP"/>
    <property type="match status" value="3"/>
</dbReference>
<dbReference type="PROSITE" id="PS50923">
    <property type="entry name" value="SUSHI"/>
    <property type="match status" value="3"/>
</dbReference>
<feature type="disulfide bond" evidence="3">
    <location>
        <begin position="205"/>
        <end position="232"/>
    </location>
</feature>
<protein>
    <submittedName>
        <fullName evidence="7">Uncharacterized protein</fullName>
    </submittedName>
</protein>
<dbReference type="PANTHER" id="PTHR46343:SF2">
    <property type="entry name" value="SUSHI_VON WILLEBRAND FACTOR TYPE A_EGF_PENTRAXIN DOMAIN-CONTAINING 1"/>
    <property type="match status" value="1"/>
</dbReference>
<keyword evidence="2 3" id="KW-1015">Disulfide bond</keyword>
<evidence type="ECO:0000256" key="3">
    <source>
        <dbReference type="PROSITE-ProRule" id="PRU00302"/>
    </source>
</evidence>
<feature type="domain" description="Sushi" evidence="6">
    <location>
        <begin position="176"/>
        <end position="234"/>
    </location>
</feature>
<evidence type="ECO:0000259" key="6">
    <source>
        <dbReference type="PROSITE" id="PS50923"/>
    </source>
</evidence>
<keyword evidence="4" id="KW-0812">Transmembrane</keyword>
<proteinExistence type="predicted"/>
<evidence type="ECO:0000256" key="1">
    <source>
        <dbReference type="ARBA" id="ARBA00022737"/>
    </source>
</evidence>
<dbReference type="InterPro" id="IPR035976">
    <property type="entry name" value="Sushi/SCR/CCP_sf"/>
</dbReference>
<dbReference type="Gene3D" id="2.10.70.10">
    <property type="entry name" value="Complement Module, domain 1"/>
    <property type="match status" value="3"/>
</dbReference>
<comment type="caution">
    <text evidence="3">Lacks conserved residue(s) required for the propagation of feature annotation.</text>
</comment>
<dbReference type="InterPro" id="IPR011641">
    <property type="entry name" value="Tyr-kin_ephrin_A/B_rcpt-like"/>
</dbReference>
<name>A0AAU9XRD6_9CNID</name>
<dbReference type="Proteomes" id="UP001159428">
    <property type="component" value="Unassembled WGS sequence"/>
</dbReference>
<sequence length="860" mass="94550">MSYFDHPTERGTTDLFMRQQIVYLAVKGIMGIPTKKISGCRLQRYHLVFLYDETRGKQSELISGILFQTKKVTFDTCTYICIPIKQFFPFADTTPPSFNNTCPENIVVYTPECSSSALVGWNEPTADDNSGHVIVNHPSIRPLAQLSIGFYFIMYSASDADGNRANCTFMVQVARKSCITLQPPSHGSLNLSCGFSFGSQANFTCDRGYQLIGSRERFCKEDGSWSGNTTTCNVVRCQAIEPPSHGAVSPNSCRSASGVYYKKQCFLSCNANTPGYVLEGESSVSCLESGSWSADTTKTICKDVLPPSIQCPPNQELSTETGQSYAIVTWEVPVPSDNSNMSLSLKGLRPPQQFYVGRHYVRYEVTDTAELSTSCTFSINVKDVEPPVIVSCPDDIFISSGKRDNTIFFPGVTATDNVGVFSISLSRPNGSEFTWGEHNVTCIVTDKAGNVAECNFKVIITDKSCPDLPPPENGAKACEMWLTGVFCTVHCNEGYGFVEQPEDVYFCTPGGTWMNAFVNGQKAPAFPDCSKTYMPKDAIVNGDLYYLVDACGDEAVSEVIASNFIQLLQNSVFGSAGACNSQCTIDNVEVKCGETGTRRRRTPSVPLTMRFALKVPLPVNASLVDLNETAELLSNDLLSTLNETDLNLNISGIVIKYDTSRAPQLRLVSLVCGKGQVQRGTHCVNCPLGFYFTENDCRACPEDQYQDQEAQSSCILCPSGTVTFGKTGSKWRKSCQEIPSMSSDEEQSGLKPVTLYSSIAAGSVLFIISLIIIAIFCGKKHRRGVRRTAANRGIDMGHRNPVYEFAGDDPQVDDPVYMEIDVSKLRTSNDLPLDNNTDYFALKDVHQNDYERLEFTYSEA</sequence>
<gene>
    <name evidence="7" type="ORF">PMEA_00027915</name>
</gene>